<evidence type="ECO:0000256" key="2">
    <source>
        <dbReference type="ARBA" id="ARBA00018768"/>
    </source>
</evidence>
<accession>A0A848MM92</accession>
<dbReference type="RefSeq" id="WP_169403938.1">
    <property type="nucleotide sequence ID" value="NZ_JAADJU010000008.1"/>
</dbReference>
<evidence type="ECO:0000256" key="3">
    <source>
        <dbReference type="ARBA" id="ARBA00022654"/>
    </source>
</evidence>
<reference evidence="10 11" key="1">
    <citation type="submission" date="2020-01" db="EMBL/GenBank/DDBJ databases">
        <authorList>
            <person name="Lee S.D."/>
        </authorList>
    </citation>
    <scope>NUCLEOTIDE SEQUENCE [LARGE SCALE GENOMIC DNA]</scope>
    <source>
        <strain evidence="10 11">SAP-1</strain>
    </source>
</reference>
<dbReference type="PROSITE" id="PS00949">
    <property type="entry name" value="AUTOINDUCER_SYNTH_1"/>
    <property type="match status" value="1"/>
</dbReference>
<dbReference type="Gene3D" id="3.40.630.30">
    <property type="match status" value="1"/>
</dbReference>
<keyword evidence="4 9" id="KW-0808">Transferase</keyword>
<dbReference type="GO" id="GO:0061579">
    <property type="term" value="F:N-acyl homoserine lactone synthase activity"/>
    <property type="evidence" value="ECO:0007669"/>
    <property type="project" value="UniProtKB-UniRule"/>
</dbReference>
<dbReference type="GO" id="GO:0009372">
    <property type="term" value="P:quorum sensing"/>
    <property type="evidence" value="ECO:0007669"/>
    <property type="project" value="UniProtKB-UniRule"/>
</dbReference>
<evidence type="ECO:0000313" key="10">
    <source>
        <dbReference type="EMBL" id="NMP28229.1"/>
    </source>
</evidence>
<evidence type="ECO:0000256" key="4">
    <source>
        <dbReference type="ARBA" id="ARBA00022679"/>
    </source>
</evidence>
<dbReference type="PANTHER" id="PTHR39322:SF1">
    <property type="entry name" value="ISOVALERYL-HOMOSERINE LACTONE SYNTHASE"/>
    <property type="match status" value="1"/>
</dbReference>
<dbReference type="PANTHER" id="PTHR39322">
    <property type="entry name" value="ACYL-HOMOSERINE-LACTONE SYNTHASE"/>
    <property type="match status" value="1"/>
</dbReference>
<dbReference type="PROSITE" id="PS51187">
    <property type="entry name" value="AUTOINDUCER_SYNTH_2"/>
    <property type="match status" value="1"/>
</dbReference>
<keyword evidence="3 8" id="KW-0673">Quorum sensing</keyword>
<comment type="caution">
    <text evidence="10">The sequence shown here is derived from an EMBL/GenBank/DDBJ whole genome shotgun (WGS) entry which is preliminary data.</text>
</comment>
<dbReference type="Proteomes" id="UP000585363">
    <property type="component" value="Unassembled WGS sequence"/>
</dbReference>
<sequence length="214" mass="25019">MIDIIDVKYEQLSKEKSDELFGLRKMVFKDRLNWAVTCINDIEFDEYDNNHTTYLFGIHNNTVICSLRLIEMQYPNMIENTFSSFFNDANIPKGKYIESSRFFVDKTRAKEFNFTRYPISAMLFLAALNYSKKNGYDGILTLVSQSMLKIMARTGWQLSIVGEGVSEKNENVYILKLPNDNENQKILIDNINQRINFTKEKLTEWPLSFNVAKN</sequence>
<evidence type="ECO:0000313" key="11">
    <source>
        <dbReference type="Proteomes" id="UP000585363"/>
    </source>
</evidence>
<dbReference type="EC" id="2.3.1.184" evidence="1 9"/>
<gene>
    <name evidence="10" type="ORF">GW590_15310</name>
</gene>
<organism evidence="10 11">
    <name type="scientific">Rouxiella aceris</name>
    <dbReference type="NCBI Taxonomy" id="2703884"/>
    <lineage>
        <taxon>Bacteria</taxon>
        <taxon>Pseudomonadati</taxon>
        <taxon>Pseudomonadota</taxon>
        <taxon>Gammaproteobacteria</taxon>
        <taxon>Enterobacterales</taxon>
        <taxon>Yersiniaceae</taxon>
        <taxon>Rouxiella</taxon>
    </lineage>
</organism>
<keyword evidence="11" id="KW-1185">Reference proteome</keyword>
<evidence type="ECO:0000256" key="6">
    <source>
        <dbReference type="ARBA" id="ARBA00022929"/>
    </source>
</evidence>
<evidence type="ECO:0000256" key="7">
    <source>
        <dbReference type="ARBA" id="ARBA00048576"/>
    </source>
</evidence>
<evidence type="ECO:0000256" key="5">
    <source>
        <dbReference type="ARBA" id="ARBA00022691"/>
    </source>
</evidence>
<evidence type="ECO:0000256" key="8">
    <source>
        <dbReference type="PROSITE-ProRule" id="PRU00533"/>
    </source>
</evidence>
<dbReference type="PRINTS" id="PR01549">
    <property type="entry name" value="AUTOINDCRSYN"/>
</dbReference>
<keyword evidence="5 9" id="KW-0949">S-adenosyl-L-methionine</keyword>
<reference evidence="10 11" key="2">
    <citation type="submission" date="2020-06" db="EMBL/GenBank/DDBJ databases">
        <title>Polyphasic characterization of a Rahnella strain isolated from tree sap.</title>
        <authorList>
            <person name="Kim I.S."/>
        </authorList>
    </citation>
    <scope>NUCLEOTIDE SEQUENCE [LARGE SCALE GENOMIC DNA]</scope>
    <source>
        <strain evidence="10 11">SAP-1</strain>
    </source>
</reference>
<proteinExistence type="inferred from homology"/>
<dbReference type="AlphaFoldDB" id="A0A848MM92"/>
<protein>
    <recommendedName>
        <fullName evidence="2 9">Acyl-homoserine-lactone synthase</fullName>
        <ecNumber evidence="1 9">2.3.1.184</ecNumber>
    </recommendedName>
    <alternativeName>
        <fullName evidence="9">Autoinducer synthesis protein</fullName>
    </alternativeName>
</protein>
<dbReference type="InterPro" id="IPR001690">
    <property type="entry name" value="Autoind_synthase"/>
</dbReference>
<comment type="catalytic activity">
    <reaction evidence="7 9">
        <text>a fatty acyl-[ACP] + S-adenosyl-L-methionine = an N-acyl-L-homoserine lactone + S-methyl-5'-thioadenosine + holo-[ACP] + H(+)</text>
        <dbReference type="Rhea" id="RHEA:10096"/>
        <dbReference type="Rhea" id="RHEA-COMP:9685"/>
        <dbReference type="Rhea" id="RHEA-COMP:14125"/>
        <dbReference type="ChEBI" id="CHEBI:15378"/>
        <dbReference type="ChEBI" id="CHEBI:17509"/>
        <dbReference type="ChEBI" id="CHEBI:55474"/>
        <dbReference type="ChEBI" id="CHEBI:59789"/>
        <dbReference type="ChEBI" id="CHEBI:64479"/>
        <dbReference type="ChEBI" id="CHEBI:138651"/>
        <dbReference type="EC" id="2.3.1.184"/>
    </reaction>
</comment>
<keyword evidence="6 8" id="KW-0071">Autoinducer synthesis</keyword>
<name>A0A848MM92_9GAMM</name>
<dbReference type="Pfam" id="PF00765">
    <property type="entry name" value="Autoind_synth"/>
    <property type="match status" value="1"/>
</dbReference>
<dbReference type="InterPro" id="IPR018311">
    <property type="entry name" value="Autoind_synth_CS"/>
</dbReference>
<evidence type="ECO:0000256" key="9">
    <source>
        <dbReference type="RuleBase" id="RU361135"/>
    </source>
</evidence>
<dbReference type="GO" id="GO:0007165">
    <property type="term" value="P:signal transduction"/>
    <property type="evidence" value="ECO:0007669"/>
    <property type="project" value="TreeGrafter"/>
</dbReference>
<dbReference type="EMBL" id="JAADJU010000008">
    <property type="protein sequence ID" value="NMP28229.1"/>
    <property type="molecule type" value="Genomic_DNA"/>
</dbReference>
<dbReference type="InterPro" id="IPR016181">
    <property type="entry name" value="Acyl_CoA_acyltransferase"/>
</dbReference>
<dbReference type="SUPFAM" id="SSF55729">
    <property type="entry name" value="Acyl-CoA N-acyltransferases (Nat)"/>
    <property type="match status" value="1"/>
</dbReference>
<comment type="similarity">
    <text evidence="8 9">Belongs to the autoinducer synthase family.</text>
</comment>
<evidence type="ECO:0000256" key="1">
    <source>
        <dbReference type="ARBA" id="ARBA00012340"/>
    </source>
</evidence>